<evidence type="ECO:0000313" key="1">
    <source>
        <dbReference type="EMBL" id="PAF54947.1"/>
    </source>
</evidence>
<comment type="caution">
    <text evidence="1">The sequence shown here is derived from an EMBL/GenBank/DDBJ whole genome shotgun (WGS) entry which is preliminary data.</text>
</comment>
<evidence type="ECO:0000313" key="2">
    <source>
        <dbReference type="Proteomes" id="UP000217033"/>
    </source>
</evidence>
<organism evidence="1 2">
    <name type="scientific">Mycoplasmopsis agassizii</name>
    <dbReference type="NCBI Taxonomy" id="33922"/>
    <lineage>
        <taxon>Bacteria</taxon>
        <taxon>Bacillati</taxon>
        <taxon>Mycoplasmatota</taxon>
        <taxon>Mycoplasmoidales</taxon>
        <taxon>Metamycoplasmataceae</taxon>
        <taxon>Mycoplasmopsis</taxon>
    </lineage>
</organism>
<evidence type="ECO:0008006" key="3">
    <source>
        <dbReference type="Google" id="ProtNLM"/>
    </source>
</evidence>
<dbReference type="EMBL" id="NQMN01000002">
    <property type="protein sequence ID" value="PAF54947.1"/>
    <property type="molecule type" value="Genomic_DNA"/>
</dbReference>
<gene>
    <name evidence="1" type="ORF">CJF60_04390</name>
</gene>
<dbReference type="Proteomes" id="UP000217033">
    <property type="component" value="Unassembled WGS sequence"/>
</dbReference>
<protein>
    <recommendedName>
        <fullName evidence="3">DUF31 domain-containing protein</fullName>
    </recommendedName>
</protein>
<proteinExistence type="predicted"/>
<keyword evidence="2" id="KW-1185">Reference proteome</keyword>
<reference evidence="1" key="1">
    <citation type="submission" date="2017-08" db="EMBL/GenBank/DDBJ databases">
        <authorList>
            <person name="Alvarez-Ponce D."/>
            <person name="Weitzman C.L."/>
            <person name="Tillett R.L."/>
            <person name="Sandmeier F.C."/>
            <person name="Tracy C.R."/>
        </authorList>
    </citation>
    <scope>NUCLEOTIDE SEQUENCE [LARGE SCALE GENOMIC DNA]</scope>
    <source>
        <strain evidence="1">PS6</strain>
    </source>
</reference>
<accession>A0ABX4H4Y6</accession>
<name>A0ABX4H4Y6_9BACT</name>
<sequence length="548" mass="63341">MSSDFSNGFEPKSIGWKNDRTGSYDDGVGMSYRGGFLGIHYTVWPYNDESIWTSAYAGAGSTSRGTYGFGSYFFTYKTILDLEQSLLKNINSSVEIMDLKEIIFNQPDKSHSYFDREKGILYINTKSSWKEDKKLTTEQRIEKTLSIIQKELVDDMLNLFSINLGSSSHPWKGEKIDNKESIYISYNNYSHYYEDSISRPLSYDKFDKKFVESFLEILNLHFNELNNSYKGEELAAPYNSFIGKEFSASELFLIANGDPRTKEVKDLVKRFGYNEYLIEENGSFYTYDIKDVRREFSLKKLLSKYFVKIFSTQNKNKQNENVPKLIMANSLYGGTLKTANGDITLDNKVQALYTLFLDKLKLDNEISYITIKNNVIENSGKYESTKTIGYDLDYVGFGGYLSLEKAKTYKGLVIKKDDKYELAKLKLINFKDDYSENDFPFKAKKSLETQDYWNPSNAINSDLLVAWFAEAYVHLANSNDVTLYFWDDTNMDQLLQDDELVNIVNKSDKLIATDKRYSPDISKYKNYSLKTVDSKVKVILNKTDVEFE</sequence>